<evidence type="ECO:0000256" key="3">
    <source>
        <dbReference type="ARBA" id="ARBA00022723"/>
    </source>
</evidence>
<dbReference type="Gene3D" id="1.10.238.10">
    <property type="entry name" value="EF-hand"/>
    <property type="match status" value="1"/>
</dbReference>
<dbReference type="Proteomes" id="UP000095023">
    <property type="component" value="Unassembled WGS sequence"/>
</dbReference>
<dbReference type="PROSITE" id="PS00018">
    <property type="entry name" value="EF_HAND_1"/>
    <property type="match status" value="3"/>
</dbReference>
<dbReference type="Pfam" id="PF13833">
    <property type="entry name" value="EF-hand_8"/>
    <property type="match status" value="1"/>
</dbReference>
<dbReference type="CDD" id="cd00051">
    <property type="entry name" value="EFh"/>
    <property type="match status" value="2"/>
</dbReference>
<keyword evidence="6" id="KW-0449">Lipoprotein</keyword>
<evidence type="ECO:0000313" key="9">
    <source>
        <dbReference type="EMBL" id="ODV91851.1"/>
    </source>
</evidence>
<dbReference type="PRINTS" id="PR00450">
    <property type="entry name" value="RECOVERIN"/>
</dbReference>
<dbReference type="GO" id="GO:0008047">
    <property type="term" value="F:enzyme activator activity"/>
    <property type="evidence" value="ECO:0007669"/>
    <property type="project" value="UniProtKB-ARBA"/>
</dbReference>
<dbReference type="InterPro" id="IPR018247">
    <property type="entry name" value="EF_Hand_1_Ca_BS"/>
</dbReference>
<evidence type="ECO:0000313" key="10">
    <source>
        <dbReference type="Proteomes" id="UP000095023"/>
    </source>
</evidence>
<evidence type="ECO:0000256" key="4">
    <source>
        <dbReference type="ARBA" id="ARBA00022737"/>
    </source>
</evidence>
<keyword evidence="2" id="KW-0519">Myristate</keyword>
<dbReference type="InterPro" id="IPR002048">
    <property type="entry name" value="EF_hand_dom"/>
</dbReference>
<dbReference type="GO" id="GO:0005509">
    <property type="term" value="F:calcium ion binding"/>
    <property type="evidence" value="ECO:0007669"/>
    <property type="project" value="InterPro"/>
</dbReference>
<dbReference type="PANTHER" id="PTHR23055:SF178">
    <property type="entry name" value="NEUROCALCIN HOMOLOG"/>
    <property type="match status" value="1"/>
</dbReference>
<dbReference type="InterPro" id="IPR011992">
    <property type="entry name" value="EF-hand-dom_pair"/>
</dbReference>
<protein>
    <recommendedName>
        <fullName evidence="7">Calcium-binding protein NCS-1</fullName>
    </recommendedName>
</protein>
<dbReference type="PANTHER" id="PTHR23055">
    <property type="entry name" value="CALCIUM BINDING PROTEINS"/>
    <property type="match status" value="1"/>
</dbReference>
<gene>
    <name evidence="9" type="ORF">CANCADRAFT_55635</name>
</gene>
<dbReference type="SMART" id="SM00054">
    <property type="entry name" value="EFh"/>
    <property type="match status" value="3"/>
</dbReference>
<evidence type="ECO:0000259" key="8">
    <source>
        <dbReference type="PROSITE" id="PS50222"/>
    </source>
</evidence>
<dbReference type="PROSITE" id="PS50222">
    <property type="entry name" value="EF_HAND_2"/>
    <property type="match status" value="3"/>
</dbReference>
<keyword evidence="5" id="KW-0106">Calcium</keyword>
<dbReference type="AlphaFoldDB" id="A0A1E4TJC9"/>
<name>A0A1E4TJC9_9ASCO</name>
<dbReference type="InterPro" id="IPR028846">
    <property type="entry name" value="Recoverin"/>
</dbReference>
<dbReference type="GO" id="GO:0016020">
    <property type="term" value="C:membrane"/>
    <property type="evidence" value="ECO:0007669"/>
    <property type="project" value="TreeGrafter"/>
</dbReference>
<dbReference type="SUPFAM" id="SSF47473">
    <property type="entry name" value="EF-hand"/>
    <property type="match status" value="1"/>
</dbReference>
<proteinExistence type="inferred from homology"/>
<feature type="domain" description="EF-hand" evidence="8">
    <location>
        <begin position="60"/>
        <end position="95"/>
    </location>
</feature>
<evidence type="ECO:0000256" key="2">
    <source>
        <dbReference type="ARBA" id="ARBA00022707"/>
    </source>
</evidence>
<evidence type="ECO:0000256" key="6">
    <source>
        <dbReference type="ARBA" id="ARBA00023288"/>
    </source>
</evidence>
<feature type="domain" description="EF-hand" evidence="8">
    <location>
        <begin position="144"/>
        <end position="179"/>
    </location>
</feature>
<evidence type="ECO:0000256" key="7">
    <source>
        <dbReference type="ARBA" id="ARBA00071944"/>
    </source>
</evidence>
<sequence length="190" mass="22287">MGKAQSKLSQEEVQELQKATKFDRKELQQWYKDFLRDCPSGQLKREDFHKVYKQFFPFGDSSSFAEYVFHVFDSDRSGEIEFREFIVALSVTSRGSIDDKLEWAFQLYDQDDDGVISREEMLCVVEALYKMVESMVKLPEDEATPEKRVEKIFNRMDKNQDGEITKEEFMEGAKNDPSMYEALCLYDGLV</sequence>
<keyword evidence="3" id="KW-0479">Metal-binding</keyword>
<keyword evidence="10" id="KW-1185">Reference proteome</keyword>
<dbReference type="OrthoDB" id="191686at2759"/>
<organism evidence="9 10">
    <name type="scientific">Tortispora caseinolytica NRRL Y-17796</name>
    <dbReference type="NCBI Taxonomy" id="767744"/>
    <lineage>
        <taxon>Eukaryota</taxon>
        <taxon>Fungi</taxon>
        <taxon>Dikarya</taxon>
        <taxon>Ascomycota</taxon>
        <taxon>Saccharomycotina</taxon>
        <taxon>Trigonopsidomycetes</taxon>
        <taxon>Trigonopsidales</taxon>
        <taxon>Trigonopsidaceae</taxon>
        <taxon>Tortispora</taxon>
    </lineage>
</organism>
<reference evidence="10" key="1">
    <citation type="submission" date="2016-02" db="EMBL/GenBank/DDBJ databases">
        <title>Comparative genomics of biotechnologically important yeasts.</title>
        <authorList>
            <consortium name="DOE Joint Genome Institute"/>
            <person name="Riley R."/>
            <person name="Haridas S."/>
            <person name="Wolfe K.H."/>
            <person name="Lopes M.R."/>
            <person name="Hittinger C.T."/>
            <person name="Goker M."/>
            <person name="Salamov A."/>
            <person name="Wisecaver J."/>
            <person name="Long T.M."/>
            <person name="Aerts A.L."/>
            <person name="Barry K."/>
            <person name="Choi C."/>
            <person name="Clum A."/>
            <person name="Coughlan A.Y."/>
            <person name="Deshpande S."/>
            <person name="Douglass A.P."/>
            <person name="Hanson S.J."/>
            <person name="Klenk H.-P."/>
            <person name="Labutti K."/>
            <person name="Lapidus A."/>
            <person name="Lindquist E."/>
            <person name="Lipzen A."/>
            <person name="Meier-Kolthoff J.P."/>
            <person name="Ohm R.A."/>
            <person name="Otillar R.P."/>
            <person name="Pangilinan J."/>
            <person name="Peng Y."/>
            <person name="Rokas A."/>
            <person name="Rosa C.A."/>
            <person name="Scheuner C."/>
            <person name="Sibirny A.A."/>
            <person name="Slot J.C."/>
            <person name="Stielow J.B."/>
            <person name="Sun H."/>
            <person name="Kurtzman C.P."/>
            <person name="Blackwell M."/>
            <person name="Jeffries T.W."/>
            <person name="Grigoriev I.V."/>
        </authorList>
    </citation>
    <scope>NUCLEOTIDE SEQUENCE [LARGE SCALE GENOMIC DNA]</scope>
    <source>
        <strain evidence="10">NRRL Y-17796</strain>
    </source>
</reference>
<accession>A0A1E4TJC9</accession>
<comment type="similarity">
    <text evidence="1">Belongs to the recoverin family.</text>
</comment>
<dbReference type="GO" id="GO:0005829">
    <property type="term" value="C:cytosol"/>
    <property type="evidence" value="ECO:0007669"/>
    <property type="project" value="TreeGrafter"/>
</dbReference>
<keyword evidence="4" id="KW-0677">Repeat</keyword>
<feature type="domain" description="EF-hand" evidence="8">
    <location>
        <begin position="96"/>
        <end position="131"/>
    </location>
</feature>
<evidence type="ECO:0000256" key="1">
    <source>
        <dbReference type="ARBA" id="ARBA00006049"/>
    </source>
</evidence>
<dbReference type="Pfam" id="PF13499">
    <property type="entry name" value="EF-hand_7"/>
    <property type="match status" value="1"/>
</dbReference>
<dbReference type="FunFam" id="1.10.238.10:FF:000009">
    <property type="entry name" value="Visinin-like protein 1"/>
    <property type="match status" value="1"/>
</dbReference>
<evidence type="ECO:0000256" key="5">
    <source>
        <dbReference type="ARBA" id="ARBA00022837"/>
    </source>
</evidence>
<dbReference type="EMBL" id="KV453841">
    <property type="protein sequence ID" value="ODV91851.1"/>
    <property type="molecule type" value="Genomic_DNA"/>
</dbReference>